<dbReference type="Proteomes" id="UP000218231">
    <property type="component" value="Unassembled WGS sequence"/>
</dbReference>
<gene>
    <name evidence="2" type="ORF">WR25_00006</name>
</gene>
<reference evidence="2 3" key="1">
    <citation type="journal article" date="2017" name="Curr. Biol.">
        <title>Genome architecture and evolution of a unichromosomal asexual nematode.</title>
        <authorList>
            <person name="Fradin H."/>
            <person name="Zegar C."/>
            <person name="Gutwein M."/>
            <person name="Lucas J."/>
            <person name="Kovtun M."/>
            <person name="Corcoran D."/>
            <person name="Baugh L.R."/>
            <person name="Kiontke K."/>
            <person name="Gunsalus K."/>
            <person name="Fitch D.H."/>
            <person name="Piano F."/>
        </authorList>
    </citation>
    <scope>NUCLEOTIDE SEQUENCE [LARGE SCALE GENOMIC DNA]</scope>
    <source>
        <strain evidence="2">PF1309</strain>
    </source>
</reference>
<keyword evidence="3" id="KW-1185">Reference proteome</keyword>
<accession>A0A2A2KBI9</accession>
<comment type="caution">
    <text evidence="2">The sequence shown here is derived from an EMBL/GenBank/DDBJ whole genome shotgun (WGS) entry which is preliminary data.</text>
</comment>
<evidence type="ECO:0000313" key="2">
    <source>
        <dbReference type="EMBL" id="PAV71364.1"/>
    </source>
</evidence>
<dbReference type="AlphaFoldDB" id="A0A2A2KBI9"/>
<protein>
    <submittedName>
        <fullName evidence="2">Uncharacterized protein</fullName>
    </submittedName>
</protein>
<feature type="region of interest" description="Disordered" evidence="1">
    <location>
        <begin position="40"/>
        <end position="63"/>
    </location>
</feature>
<dbReference type="EMBL" id="LIAE01009066">
    <property type="protein sequence ID" value="PAV71364.1"/>
    <property type="molecule type" value="Genomic_DNA"/>
</dbReference>
<evidence type="ECO:0000313" key="3">
    <source>
        <dbReference type="Proteomes" id="UP000218231"/>
    </source>
</evidence>
<sequence>MGISFVCQGAVSRNPKAGGLIAGDRRSPLLESHKSHAEAWSFGPGGGAAKPHRSRRSGSGCGVAAPRPVGRADAVFGIASLSRCSLAHDLLLELLGHLFDVLGRPAGDFHTQAQPHRRKHFLDFVQGLAAEVRGAQHLGFGLADQIADIDDVVVLQAVRRTHRQLQLVDLLEEVTVDLLRVARRLATGCRSGRLADRCRRARDRRIVEVDEQRQLVLKDAAGIGHRVFRVSSMLSVAPSSRWQMTRSGFITSISPDTAMSPAFTSAGPVADSWRRFGPSPCI</sequence>
<proteinExistence type="predicted"/>
<name>A0A2A2KBI9_9BILA</name>
<evidence type="ECO:0000256" key="1">
    <source>
        <dbReference type="SAM" id="MobiDB-lite"/>
    </source>
</evidence>
<organism evidence="2 3">
    <name type="scientific">Diploscapter pachys</name>
    <dbReference type="NCBI Taxonomy" id="2018661"/>
    <lineage>
        <taxon>Eukaryota</taxon>
        <taxon>Metazoa</taxon>
        <taxon>Ecdysozoa</taxon>
        <taxon>Nematoda</taxon>
        <taxon>Chromadorea</taxon>
        <taxon>Rhabditida</taxon>
        <taxon>Rhabditina</taxon>
        <taxon>Rhabditomorpha</taxon>
        <taxon>Rhabditoidea</taxon>
        <taxon>Rhabditidae</taxon>
        <taxon>Diploscapter</taxon>
    </lineage>
</organism>